<name>A0A3S5BZS0_9PLAT</name>
<organism evidence="2 3">
    <name type="scientific">Protopolystoma xenopodis</name>
    <dbReference type="NCBI Taxonomy" id="117903"/>
    <lineage>
        <taxon>Eukaryota</taxon>
        <taxon>Metazoa</taxon>
        <taxon>Spiralia</taxon>
        <taxon>Lophotrochozoa</taxon>
        <taxon>Platyhelminthes</taxon>
        <taxon>Monogenea</taxon>
        <taxon>Polyopisthocotylea</taxon>
        <taxon>Polystomatidea</taxon>
        <taxon>Polystomatidae</taxon>
        <taxon>Protopolystoma</taxon>
    </lineage>
</organism>
<dbReference type="EMBL" id="CAAALY010080303">
    <property type="protein sequence ID" value="VEL26444.1"/>
    <property type="molecule type" value="Genomic_DNA"/>
</dbReference>
<reference evidence="2" key="1">
    <citation type="submission" date="2018-11" db="EMBL/GenBank/DDBJ databases">
        <authorList>
            <consortium name="Pathogen Informatics"/>
        </authorList>
    </citation>
    <scope>NUCLEOTIDE SEQUENCE</scope>
</reference>
<keyword evidence="1" id="KW-0472">Membrane</keyword>
<evidence type="ECO:0000313" key="3">
    <source>
        <dbReference type="Proteomes" id="UP000784294"/>
    </source>
</evidence>
<feature type="transmembrane region" description="Helical" evidence="1">
    <location>
        <begin position="12"/>
        <end position="30"/>
    </location>
</feature>
<evidence type="ECO:0000256" key="1">
    <source>
        <dbReference type="SAM" id="Phobius"/>
    </source>
</evidence>
<proteinExistence type="predicted"/>
<sequence>MSCRFSTISQKNLFLQSTWLFTSAFLSVVASCSWRFSFSFSGRSLIFACTFMMLRSQLPTFPNFPVLLRVDMTKPYARFISL</sequence>
<dbReference type="PROSITE" id="PS51257">
    <property type="entry name" value="PROKAR_LIPOPROTEIN"/>
    <property type="match status" value="1"/>
</dbReference>
<dbReference type="AlphaFoldDB" id="A0A3S5BZS0"/>
<keyword evidence="3" id="KW-1185">Reference proteome</keyword>
<accession>A0A3S5BZS0</accession>
<keyword evidence="1" id="KW-0812">Transmembrane</keyword>
<keyword evidence="1" id="KW-1133">Transmembrane helix</keyword>
<gene>
    <name evidence="2" type="ORF">PXEA_LOCUS19884</name>
</gene>
<protein>
    <submittedName>
        <fullName evidence="2">Uncharacterized protein</fullName>
    </submittedName>
</protein>
<comment type="caution">
    <text evidence="2">The sequence shown here is derived from an EMBL/GenBank/DDBJ whole genome shotgun (WGS) entry which is preliminary data.</text>
</comment>
<dbReference type="Proteomes" id="UP000784294">
    <property type="component" value="Unassembled WGS sequence"/>
</dbReference>
<evidence type="ECO:0000313" key="2">
    <source>
        <dbReference type="EMBL" id="VEL26444.1"/>
    </source>
</evidence>